<dbReference type="Proteomes" id="UP001472677">
    <property type="component" value="Unassembled WGS sequence"/>
</dbReference>
<protein>
    <submittedName>
        <fullName evidence="2">Uncharacterized protein</fullName>
    </submittedName>
</protein>
<evidence type="ECO:0000313" key="3">
    <source>
        <dbReference type="Proteomes" id="UP001472677"/>
    </source>
</evidence>
<keyword evidence="3" id="KW-1185">Reference proteome</keyword>
<evidence type="ECO:0000313" key="2">
    <source>
        <dbReference type="EMBL" id="KAK8558790.1"/>
    </source>
</evidence>
<accession>A0ABR2EHE4</accession>
<organism evidence="2 3">
    <name type="scientific">Hibiscus sabdariffa</name>
    <name type="common">roselle</name>
    <dbReference type="NCBI Taxonomy" id="183260"/>
    <lineage>
        <taxon>Eukaryota</taxon>
        <taxon>Viridiplantae</taxon>
        <taxon>Streptophyta</taxon>
        <taxon>Embryophyta</taxon>
        <taxon>Tracheophyta</taxon>
        <taxon>Spermatophyta</taxon>
        <taxon>Magnoliopsida</taxon>
        <taxon>eudicotyledons</taxon>
        <taxon>Gunneridae</taxon>
        <taxon>Pentapetalae</taxon>
        <taxon>rosids</taxon>
        <taxon>malvids</taxon>
        <taxon>Malvales</taxon>
        <taxon>Malvaceae</taxon>
        <taxon>Malvoideae</taxon>
        <taxon>Hibiscus</taxon>
    </lineage>
</organism>
<gene>
    <name evidence="2" type="ORF">V6N12_042086</name>
</gene>
<feature type="region of interest" description="Disordered" evidence="1">
    <location>
        <begin position="1"/>
        <end position="47"/>
    </location>
</feature>
<reference evidence="2 3" key="1">
    <citation type="journal article" date="2024" name="G3 (Bethesda)">
        <title>Genome assembly of Hibiscus sabdariffa L. provides insights into metabolisms of medicinal natural products.</title>
        <authorList>
            <person name="Kim T."/>
        </authorList>
    </citation>
    <scope>NUCLEOTIDE SEQUENCE [LARGE SCALE GENOMIC DNA]</scope>
    <source>
        <strain evidence="2">TK-2024</strain>
        <tissue evidence="2">Old leaves</tissue>
    </source>
</reference>
<sequence>MESEDHSVDISRASAVDPDEEDNKVKPSDSYDVKHPRLESTRIIHSNETIKQAESLCHPPHQDLQQSHEAC</sequence>
<name>A0ABR2EHE4_9ROSI</name>
<feature type="compositionally biased region" description="Basic and acidic residues" evidence="1">
    <location>
        <begin position="23"/>
        <end position="42"/>
    </location>
</feature>
<comment type="caution">
    <text evidence="2">The sequence shown here is derived from an EMBL/GenBank/DDBJ whole genome shotgun (WGS) entry which is preliminary data.</text>
</comment>
<dbReference type="EMBL" id="JBBPBM010000015">
    <property type="protein sequence ID" value="KAK8558790.1"/>
    <property type="molecule type" value="Genomic_DNA"/>
</dbReference>
<proteinExistence type="predicted"/>
<evidence type="ECO:0000256" key="1">
    <source>
        <dbReference type="SAM" id="MobiDB-lite"/>
    </source>
</evidence>